<proteinExistence type="predicted"/>
<dbReference type="Gene3D" id="1.10.101.10">
    <property type="entry name" value="PGBD-like superfamily/PGBD"/>
    <property type="match status" value="1"/>
</dbReference>
<feature type="domain" description="Peptidoglycan binding-like" evidence="3">
    <location>
        <begin position="70"/>
        <end position="122"/>
    </location>
</feature>
<dbReference type="RefSeq" id="WP_126909136.1">
    <property type="nucleotide sequence ID" value="NZ_ML133756.1"/>
</dbReference>
<dbReference type="InterPro" id="IPR002477">
    <property type="entry name" value="Peptidoglycan-bd-like"/>
</dbReference>
<name>A0A3S0S239_9HYPH</name>
<feature type="compositionally biased region" description="Polar residues" evidence="1">
    <location>
        <begin position="177"/>
        <end position="199"/>
    </location>
</feature>
<dbReference type="AlphaFoldDB" id="A0A3S0S239"/>
<evidence type="ECO:0000256" key="2">
    <source>
        <dbReference type="SAM" id="SignalP"/>
    </source>
</evidence>
<gene>
    <name evidence="4" type="ORF">EFR84_12285</name>
</gene>
<dbReference type="OrthoDB" id="9816009at2"/>
<dbReference type="SUPFAM" id="SSF47090">
    <property type="entry name" value="PGBD-like"/>
    <property type="match status" value="1"/>
</dbReference>
<dbReference type="InterPro" id="IPR036365">
    <property type="entry name" value="PGBD-like_sf"/>
</dbReference>
<dbReference type="Pfam" id="PF01471">
    <property type="entry name" value="PG_binding_1"/>
    <property type="match status" value="1"/>
</dbReference>
<dbReference type="EMBL" id="RJTJ01000009">
    <property type="protein sequence ID" value="RUM06401.1"/>
    <property type="molecule type" value="Genomic_DNA"/>
</dbReference>
<evidence type="ECO:0000313" key="4">
    <source>
        <dbReference type="EMBL" id="RUM06401.1"/>
    </source>
</evidence>
<protein>
    <submittedName>
        <fullName evidence="4">Peptidoglycan-binding protein</fullName>
    </submittedName>
</protein>
<feature type="region of interest" description="Disordered" evidence="1">
    <location>
        <begin position="174"/>
        <end position="217"/>
    </location>
</feature>
<dbReference type="Proteomes" id="UP000278081">
    <property type="component" value="Unassembled WGS sequence"/>
</dbReference>
<feature type="chain" id="PRO_5018658427" evidence="2">
    <location>
        <begin position="24"/>
        <end position="217"/>
    </location>
</feature>
<evidence type="ECO:0000256" key="1">
    <source>
        <dbReference type="SAM" id="MobiDB-lite"/>
    </source>
</evidence>
<organism evidence="4 5">
    <name type="scientific">Rhizobium chutanense</name>
    <dbReference type="NCBI Taxonomy" id="2035448"/>
    <lineage>
        <taxon>Bacteria</taxon>
        <taxon>Pseudomonadati</taxon>
        <taxon>Pseudomonadota</taxon>
        <taxon>Alphaproteobacteria</taxon>
        <taxon>Hyphomicrobiales</taxon>
        <taxon>Rhizobiaceae</taxon>
        <taxon>Rhizobium/Agrobacterium group</taxon>
        <taxon>Rhizobium</taxon>
    </lineage>
</organism>
<accession>A0A3S0S239</accession>
<sequence length="217" mass="23075">MKRLLGAALLCGLVSPFATQAVADDRGVVFGIVGALTQQAIQQADQPRMEEPPQRVFRVQDEEAERLAFRQEIQRRLNLLGFDAGYPDGRFGGKTRNAIASFQESIGRPVTGKITESEVAALYDQTNDGLHKTVARPAPVAPAVSADMPSVERDGRSEDRVVMQLAPAVAASDTKFTRVSTKSADQAETSSGASLSQTPAGEGATLSLEPVAPLPTK</sequence>
<comment type="caution">
    <text evidence="4">The sequence shown here is derived from an EMBL/GenBank/DDBJ whole genome shotgun (WGS) entry which is preliminary data.</text>
</comment>
<feature type="signal peptide" evidence="2">
    <location>
        <begin position="1"/>
        <end position="23"/>
    </location>
</feature>
<evidence type="ECO:0000259" key="3">
    <source>
        <dbReference type="Pfam" id="PF01471"/>
    </source>
</evidence>
<dbReference type="InterPro" id="IPR036366">
    <property type="entry name" value="PGBDSf"/>
</dbReference>
<reference evidence="4 5" key="1">
    <citation type="submission" date="2018-11" db="EMBL/GenBank/DDBJ databases">
        <title>Rhizobium chutanense sp. nov., isolated from root nodules of Phaseolus vulgaris in China.</title>
        <authorList>
            <person name="Huo Y."/>
        </authorList>
    </citation>
    <scope>NUCLEOTIDE SEQUENCE [LARGE SCALE GENOMIC DNA]</scope>
    <source>
        <strain evidence="4 5">C16</strain>
    </source>
</reference>
<keyword evidence="2" id="KW-0732">Signal</keyword>
<evidence type="ECO:0000313" key="5">
    <source>
        <dbReference type="Proteomes" id="UP000278081"/>
    </source>
</evidence>